<evidence type="ECO:0000313" key="2">
    <source>
        <dbReference type="Proteomes" id="UP000033188"/>
    </source>
</evidence>
<sequence>MRSSLESLICDARSRRKIEDRPVFLTVLSQPSTAFVDLLFAIFKHGGVAVSVLPVCFSLLRSRLATSDPTCFEKHIVDNWRSMIVEACSDVVVTTRDYYPLLSPVCRELTVPLHVLVRAPSVISASEFDAAMRAGHGYFDLMDTPNTSSEVPEDASQLLGNCEREWSLLHVFSEIGSCNGKVVAHTRATLDAEGERVRNVFSIGANDQVLNCLFPHECGFIMYGVLQPIHVGARAHYPLVVPPVSRYSSLKPQFPLTLRRDLRETVTLSLAQSVFEYVRCSRCSPSVLLCGPEMLRYLLEFISCGELSASERRSYLGHWAGVDRIYVIVDASQLDSGSLIETVTAFLKATSLTASVTQLYTLPEVGVVAHRDLRAPHSTPIAMPGCAIIEHGSNFTITARTGSVFQSYLGRQHATKCAFVNGELRLKFRMPVESTPLLPRHLEYVTYFKRRRERMSRYPQGYIKQVPVRTQFWGNYTGRKRHPSVL</sequence>
<dbReference type="GeneID" id="24563367"/>
<dbReference type="Proteomes" id="UP000033188">
    <property type="component" value="Chromosome 1"/>
</dbReference>
<dbReference type="STRING" id="5866.A0A061D257"/>
<keyword evidence="2" id="KW-1185">Reference proteome</keyword>
<dbReference type="VEuPathDB" id="PiroplasmaDB:BBBOND_0111240"/>
<name>A0A061D257_BABBI</name>
<dbReference type="InterPro" id="IPR042099">
    <property type="entry name" value="ANL_N_sf"/>
</dbReference>
<gene>
    <name evidence="1" type="ORF">BBBOND_0111240</name>
</gene>
<reference evidence="2" key="1">
    <citation type="journal article" date="2014" name="Nucleic Acids Res.">
        <title>The evolutionary dynamics of variant antigen genes in Babesia reveal a history of genomic innovation underlying host-parasite interaction.</title>
        <authorList>
            <person name="Jackson A.P."/>
            <person name="Otto T.D."/>
            <person name="Darby A."/>
            <person name="Ramaprasad A."/>
            <person name="Xia D."/>
            <person name="Echaide I.E."/>
            <person name="Farber M."/>
            <person name="Gahlot S."/>
            <person name="Gamble J."/>
            <person name="Gupta D."/>
            <person name="Gupta Y."/>
            <person name="Jackson L."/>
            <person name="Malandrin L."/>
            <person name="Malas T.B."/>
            <person name="Moussa E."/>
            <person name="Nair M."/>
            <person name="Reid A.J."/>
            <person name="Sanders M."/>
            <person name="Sharma J."/>
            <person name="Tracey A."/>
            <person name="Quail M.A."/>
            <person name="Weir W."/>
            <person name="Wastling J.M."/>
            <person name="Hall N."/>
            <person name="Willadsen P."/>
            <person name="Lingelbach K."/>
            <person name="Shiels B."/>
            <person name="Tait A."/>
            <person name="Berriman M."/>
            <person name="Allred D.R."/>
            <person name="Pain A."/>
        </authorList>
    </citation>
    <scope>NUCLEOTIDE SEQUENCE [LARGE SCALE GENOMIC DNA]</scope>
    <source>
        <strain evidence="2">Bond</strain>
    </source>
</reference>
<dbReference type="RefSeq" id="XP_012767012.1">
    <property type="nucleotide sequence ID" value="XM_012911558.1"/>
</dbReference>
<dbReference type="KEGG" id="bbig:BBBOND_0111240"/>
<dbReference type="AlphaFoldDB" id="A0A061D257"/>
<dbReference type="OrthoDB" id="364658at2759"/>
<accession>A0A061D257</accession>
<evidence type="ECO:0008006" key="3">
    <source>
        <dbReference type="Google" id="ProtNLM"/>
    </source>
</evidence>
<organism evidence="1 2">
    <name type="scientific">Babesia bigemina</name>
    <dbReference type="NCBI Taxonomy" id="5866"/>
    <lineage>
        <taxon>Eukaryota</taxon>
        <taxon>Sar</taxon>
        <taxon>Alveolata</taxon>
        <taxon>Apicomplexa</taxon>
        <taxon>Aconoidasida</taxon>
        <taxon>Piroplasmida</taxon>
        <taxon>Babesiidae</taxon>
        <taxon>Babesia</taxon>
    </lineage>
</organism>
<proteinExistence type="predicted"/>
<dbReference type="Gene3D" id="3.40.50.12780">
    <property type="entry name" value="N-terminal domain of ligase-like"/>
    <property type="match status" value="1"/>
</dbReference>
<dbReference type="EMBL" id="LK391707">
    <property type="protein sequence ID" value="CDR94826.1"/>
    <property type="molecule type" value="Genomic_DNA"/>
</dbReference>
<evidence type="ECO:0000313" key="1">
    <source>
        <dbReference type="EMBL" id="CDR94826.1"/>
    </source>
</evidence>
<protein>
    <recommendedName>
        <fullName evidence="3">AMP-dependent synthetase/ligase domain-containing protein</fullName>
    </recommendedName>
</protein>